<feature type="domain" description="HTH lacI-type" evidence="4">
    <location>
        <begin position="4"/>
        <end position="58"/>
    </location>
</feature>
<sequence>MKKTTIKDIAAILNISPHTVSKALNNKPGVGEEMRQQIKQTAQELNYIPNIFGKGLSGKSSKTIGLVLNVTTSPSPTYWYIVTGAEEKAGACGYNVMLCNSVEDIQKEAAVIQMLLEKRVDGMIISPVDHPQDNHNLEKVKQAGIPYVLLARTIHFQQHPCIRLDSRRGAYLAGKYLIEKGHTNILHLTRQYSLIAVEERIEGLKAAFHEKGLAFPEENIYRECQETIENASYVMLKILRERRDFTAVLAYNDVMAFGAMKAVHECRLRIPADVAIMGFDNISFDEISLVPLTTVNRDFYALGRAAVEMLICMIEGRQNECVPALPDSYIVERQSV</sequence>
<dbReference type="InterPro" id="IPR028082">
    <property type="entry name" value="Peripla_BP_I"/>
</dbReference>
<dbReference type="InterPro" id="IPR000843">
    <property type="entry name" value="HTH_LacI"/>
</dbReference>
<name>A0A081BMM0_9BACT</name>
<dbReference type="Proteomes" id="UP000030700">
    <property type="component" value="Unassembled WGS sequence"/>
</dbReference>
<evidence type="ECO:0000256" key="1">
    <source>
        <dbReference type="ARBA" id="ARBA00023015"/>
    </source>
</evidence>
<dbReference type="CDD" id="cd06267">
    <property type="entry name" value="PBP1_LacI_sugar_binding-like"/>
    <property type="match status" value="1"/>
</dbReference>
<evidence type="ECO:0000313" key="5">
    <source>
        <dbReference type="EMBL" id="GAK51636.1"/>
    </source>
</evidence>
<dbReference type="GO" id="GO:0000976">
    <property type="term" value="F:transcription cis-regulatory region binding"/>
    <property type="evidence" value="ECO:0007669"/>
    <property type="project" value="TreeGrafter"/>
</dbReference>
<evidence type="ECO:0000256" key="3">
    <source>
        <dbReference type="ARBA" id="ARBA00023163"/>
    </source>
</evidence>
<dbReference type="SUPFAM" id="SSF47413">
    <property type="entry name" value="lambda repressor-like DNA-binding domains"/>
    <property type="match status" value="1"/>
</dbReference>
<keyword evidence="2" id="KW-0238">DNA-binding</keyword>
<evidence type="ECO:0000259" key="4">
    <source>
        <dbReference type="PROSITE" id="PS50932"/>
    </source>
</evidence>
<dbReference type="SMART" id="SM00354">
    <property type="entry name" value="HTH_LACI"/>
    <property type="match status" value="1"/>
</dbReference>
<keyword evidence="3" id="KW-0804">Transcription</keyword>
<gene>
    <name evidence="5" type="ORF">U14_02881</name>
</gene>
<dbReference type="Gene3D" id="1.10.260.40">
    <property type="entry name" value="lambda repressor-like DNA-binding domains"/>
    <property type="match status" value="1"/>
</dbReference>
<dbReference type="SUPFAM" id="SSF53822">
    <property type="entry name" value="Periplasmic binding protein-like I"/>
    <property type="match status" value="1"/>
</dbReference>
<dbReference type="InterPro" id="IPR010982">
    <property type="entry name" value="Lambda_DNA-bd_dom_sf"/>
</dbReference>
<proteinExistence type="predicted"/>
<dbReference type="InterPro" id="IPR001761">
    <property type="entry name" value="Peripla_BP/Lac1_sug-bd_dom"/>
</dbReference>
<dbReference type="PANTHER" id="PTHR30146">
    <property type="entry name" value="LACI-RELATED TRANSCRIPTIONAL REPRESSOR"/>
    <property type="match status" value="1"/>
</dbReference>
<evidence type="ECO:0000313" key="6">
    <source>
        <dbReference type="Proteomes" id="UP000030700"/>
    </source>
</evidence>
<protein>
    <submittedName>
        <fullName evidence="5">Periplasmic binding protein and sugar binding domain of the LacI</fullName>
    </submittedName>
</protein>
<dbReference type="Pfam" id="PF00532">
    <property type="entry name" value="Peripla_BP_1"/>
    <property type="match status" value="1"/>
</dbReference>
<organism evidence="5">
    <name type="scientific">Candidatus Moduliflexus flocculans</name>
    <dbReference type="NCBI Taxonomy" id="1499966"/>
    <lineage>
        <taxon>Bacteria</taxon>
        <taxon>Candidatus Moduliflexota</taxon>
        <taxon>Candidatus Moduliflexia</taxon>
        <taxon>Candidatus Moduliflexales</taxon>
        <taxon>Candidatus Moduliflexaceae</taxon>
    </lineage>
</organism>
<dbReference type="CDD" id="cd01392">
    <property type="entry name" value="HTH_LacI"/>
    <property type="match status" value="1"/>
</dbReference>
<dbReference type="Pfam" id="PF00356">
    <property type="entry name" value="LacI"/>
    <property type="match status" value="1"/>
</dbReference>
<dbReference type="EMBL" id="DF820457">
    <property type="protein sequence ID" value="GAK51636.1"/>
    <property type="molecule type" value="Genomic_DNA"/>
</dbReference>
<accession>A0A081BMM0</accession>
<dbReference type="Gene3D" id="3.40.50.2300">
    <property type="match status" value="2"/>
</dbReference>
<evidence type="ECO:0000256" key="2">
    <source>
        <dbReference type="ARBA" id="ARBA00023125"/>
    </source>
</evidence>
<reference evidence="5" key="1">
    <citation type="journal article" date="2015" name="PeerJ">
        <title>First genomic representation of candidate bacterial phylum KSB3 points to enhanced environmental sensing as a trigger of wastewater bulking.</title>
        <authorList>
            <person name="Sekiguchi Y."/>
            <person name="Ohashi A."/>
            <person name="Parks D.H."/>
            <person name="Yamauchi T."/>
            <person name="Tyson G.W."/>
            <person name="Hugenholtz P."/>
        </authorList>
    </citation>
    <scope>NUCLEOTIDE SEQUENCE [LARGE SCALE GENOMIC DNA]</scope>
</reference>
<dbReference type="PANTHER" id="PTHR30146:SF109">
    <property type="entry name" value="HTH-TYPE TRANSCRIPTIONAL REGULATOR GALS"/>
    <property type="match status" value="1"/>
</dbReference>
<dbReference type="PROSITE" id="PS50932">
    <property type="entry name" value="HTH_LACI_2"/>
    <property type="match status" value="1"/>
</dbReference>
<dbReference type="HOGENOM" id="CLU_037628_6_0_0"/>
<dbReference type="GO" id="GO:0003700">
    <property type="term" value="F:DNA-binding transcription factor activity"/>
    <property type="evidence" value="ECO:0007669"/>
    <property type="project" value="TreeGrafter"/>
</dbReference>
<keyword evidence="6" id="KW-1185">Reference proteome</keyword>
<keyword evidence="1" id="KW-0805">Transcription regulation</keyword>
<dbReference type="STRING" id="1499966.U14_02881"/>
<dbReference type="AlphaFoldDB" id="A0A081BMM0"/>